<name>A0ABS1HPZ7_9BACT</name>
<evidence type="ECO:0008006" key="3">
    <source>
        <dbReference type="Google" id="ProtNLM"/>
    </source>
</evidence>
<sequence>MVLKDWVGLVTGLVISSMVTAQNAVDQKIKRYNKVGNLKVDTSFNSSYLNDFMIPYQEFADLHNCKIKIKNKKLKTTMAARPHFFSLLLGKKNRRYVILVNKNESFKGVHLKDVPSEARVGLFAHELMHIRDYESRKVSGVMERGFQYLSHKGKKKVEHYTDSLTIAAGFGQQLYHWASYVLHDSDACEEYKNFKSEVYMCPVTILSQMEATRPRP</sequence>
<dbReference type="Proteomes" id="UP000605676">
    <property type="component" value="Unassembled WGS sequence"/>
</dbReference>
<gene>
    <name evidence="1" type="ORF">JIV24_18260</name>
</gene>
<organism evidence="1 2">
    <name type="scientific">Carboxylicivirga marina</name>
    <dbReference type="NCBI Taxonomy" id="2800988"/>
    <lineage>
        <taxon>Bacteria</taxon>
        <taxon>Pseudomonadati</taxon>
        <taxon>Bacteroidota</taxon>
        <taxon>Bacteroidia</taxon>
        <taxon>Marinilabiliales</taxon>
        <taxon>Marinilabiliaceae</taxon>
        <taxon>Carboxylicivirga</taxon>
    </lineage>
</organism>
<comment type="caution">
    <text evidence="1">The sequence shown here is derived from an EMBL/GenBank/DDBJ whole genome shotgun (WGS) entry which is preliminary data.</text>
</comment>
<dbReference type="RefSeq" id="WP_200466519.1">
    <property type="nucleotide sequence ID" value="NZ_JAENRR010000061.1"/>
</dbReference>
<accession>A0ABS1HPZ7</accession>
<reference evidence="1 2" key="1">
    <citation type="submission" date="2021-01" db="EMBL/GenBank/DDBJ databases">
        <title>Carboxyliciviraga sp.nov., isolated from coastal sediments.</title>
        <authorList>
            <person name="Lu D."/>
            <person name="Zhang T."/>
        </authorList>
    </citation>
    <scope>NUCLEOTIDE SEQUENCE [LARGE SCALE GENOMIC DNA]</scope>
    <source>
        <strain evidence="1 2">N1Y132</strain>
    </source>
</reference>
<evidence type="ECO:0000313" key="1">
    <source>
        <dbReference type="EMBL" id="MBK3519298.1"/>
    </source>
</evidence>
<keyword evidence="2" id="KW-1185">Reference proteome</keyword>
<dbReference type="EMBL" id="JAENRR010000061">
    <property type="protein sequence ID" value="MBK3519298.1"/>
    <property type="molecule type" value="Genomic_DNA"/>
</dbReference>
<evidence type="ECO:0000313" key="2">
    <source>
        <dbReference type="Proteomes" id="UP000605676"/>
    </source>
</evidence>
<proteinExistence type="predicted"/>
<protein>
    <recommendedName>
        <fullName evidence="3">DUF4157 domain-containing protein</fullName>
    </recommendedName>
</protein>